<dbReference type="EMBL" id="MU118634">
    <property type="protein sequence ID" value="KAF9642171.1"/>
    <property type="molecule type" value="Genomic_DNA"/>
</dbReference>
<evidence type="ECO:0000313" key="2">
    <source>
        <dbReference type="Proteomes" id="UP000886501"/>
    </source>
</evidence>
<sequence>MSLICCLEFQFSPDVEWTLVSHTHVLVILLHSPSHKRRFLKIASRKARLGYSHLLLTHHLLDHPLLILPFWTMDGLDLELELAWEQREFQASSRYVSMEGAAGEGDVGVEEGVGEEELMDEEGLWSPNSSDRAVLALVPDTAAFPTQ</sequence>
<comment type="caution">
    <text evidence="1">The sequence shown here is derived from an EMBL/GenBank/DDBJ whole genome shotgun (WGS) entry which is preliminary data.</text>
</comment>
<gene>
    <name evidence="1" type="ORF">BDM02DRAFT_3193762</name>
</gene>
<dbReference type="Proteomes" id="UP000886501">
    <property type="component" value="Unassembled WGS sequence"/>
</dbReference>
<evidence type="ECO:0000313" key="1">
    <source>
        <dbReference type="EMBL" id="KAF9642171.1"/>
    </source>
</evidence>
<reference evidence="1" key="1">
    <citation type="submission" date="2019-10" db="EMBL/GenBank/DDBJ databases">
        <authorList>
            <consortium name="DOE Joint Genome Institute"/>
            <person name="Kuo A."/>
            <person name="Miyauchi S."/>
            <person name="Kiss E."/>
            <person name="Drula E."/>
            <person name="Kohler A."/>
            <person name="Sanchez-Garcia M."/>
            <person name="Andreopoulos B."/>
            <person name="Barry K.W."/>
            <person name="Bonito G."/>
            <person name="Buee M."/>
            <person name="Carver A."/>
            <person name="Chen C."/>
            <person name="Cichocki N."/>
            <person name="Clum A."/>
            <person name="Culley D."/>
            <person name="Crous P.W."/>
            <person name="Fauchery L."/>
            <person name="Girlanda M."/>
            <person name="Hayes R."/>
            <person name="Keri Z."/>
            <person name="Labutti K."/>
            <person name="Lipzen A."/>
            <person name="Lombard V."/>
            <person name="Magnuson J."/>
            <person name="Maillard F."/>
            <person name="Morin E."/>
            <person name="Murat C."/>
            <person name="Nolan M."/>
            <person name="Ohm R."/>
            <person name="Pangilinan J."/>
            <person name="Pereira M."/>
            <person name="Perotto S."/>
            <person name="Peter M."/>
            <person name="Riley R."/>
            <person name="Sitrit Y."/>
            <person name="Stielow B."/>
            <person name="Szollosi G."/>
            <person name="Zifcakova L."/>
            <person name="Stursova M."/>
            <person name="Spatafora J.W."/>
            <person name="Tedersoo L."/>
            <person name="Vaario L.-M."/>
            <person name="Yamada A."/>
            <person name="Yan M."/>
            <person name="Wang P."/>
            <person name="Xu J."/>
            <person name="Bruns T."/>
            <person name="Baldrian P."/>
            <person name="Vilgalys R."/>
            <person name="Henrissat B."/>
            <person name="Grigoriev I.V."/>
            <person name="Hibbett D."/>
            <person name="Nagy L.G."/>
            <person name="Martin F.M."/>
        </authorList>
    </citation>
    <scope>NUCLEOTIDE SEQUENCE</scope>
    <source>
        <strain evidence="1">P2</strain>
    </source>
</reference>
<keyword evidence="2" id="KW-1185">Reference proteome</keyword>
<organism evidence="1 2">
    <name type="scientific">Thelephora ganbajun</name>
    <name type="common">Ganba fungus</name>
    <dbReference type="NCBI Taxonomy" id="370292"/>
    <lineage>
        <taxon>Eukaryota</taxon>
        <taxon>Fungi</taxon>
        <taxon>Dikarya</taxon>
        <taxon>Basidiomycota</taxon>
        <taxon>Agaricomycotina</taxon>
        <taxon>Agaricomycetes</taxon>
        <taxon>Thelephorales</taxon>
        <taxon>Thelephoraceae</taxon>
        <taxon>Thelephora</taxon>
    </lineage>
</organism>
<proteinExistence type="predicted"/>
<reference evidence="1" key="2">
    <citation type="journal article" date="2020" name="Nat. Commun.">
        <title>Large-scale genome sequencing of mycorrhizal fungi provides insights into the early evolution of symbiotic traits.</title>
        <authorList>
            <person name="Miyauchi S."/>
            <person name="Kiss E."/>
            <person name="Kuo A."/>
            <person name="Drula E."/>
            <person name="Kohler A."/>
            <person name="Sanchez-Garcia M."/>
            <person name="Morin E."/>
            <person name="Andreopoulos B."/>
            <person name="Barry K.W."/>
            <person name="Bonito G."/>
            <person name="Buee M."/>
            <person name="Carver A."/>
            <person name="Chen C."/>
            <person name="Cichocki N."/>
            <person name="Clum A."/>
            <person name="Culley D."/>
            <person name="Crous P.W."/>
            <person name="Fauchery L."/>
            <person name="Girlanda M."/>
            <person name="Hayes R.D."/>
            <person name="Keri Z."/>
            <person name="LaButti K."/>
            <person name="Lipzen A."/>
            <person name="Lombard V."/>
            <person name="Magnuson J."/>
            <person name="Maillard F."/>
            <person name="Murat C."/>
            <person name="Nolan M."/>
            <person name="Ohm R.A."/>
            <person name="Pangilinan J."/>
            <person name="Pereira M.F."/>
            <person name="Perotto S."/>
            <person name="Peter M."/>
            <person name="Pfister S."/>
            <person name="Riley R."/>
            <person name="Sitrit Y."/>
            <person name="Stielow J.B."/>
            <person name="Szollosi G."/>
            <person name="Zifcakova L."/>
            <person name="Stursova M."/>
            <person name="Spatafora J.W."/>
            <person name="Tedersoo L."/>
            <person name="Vaario L.M."/>
            <person name="Yamada A."/>
            <person name="Yan M."/>
            <person name="Wang P."/>
            <person name="Xu J."/>
            <person name="Bruns T."/>
            <person name="Baldrian P."/>
            <person name="Vilgalys R."/>
            <person name="Dunand C."/>
            <person name="Henrissat B."/>
            <person name="Grigoriev I.V."/>
            <person name="Hibbett D."/>
            <person name="Nagy L.G."/>
            <person name="Martin F.M."/>
        </authorList>
    </citation>
    <scope>NUCLEOTIDE SEQUENCE</scope>
    <source>
        <strain evidence="1">P2</strain>
    </source>
</reference>
<name>A0ACB6YXL8_THEGA</name>
<accession>A0ACB6YXL8</accession>
<protein>
    <submittedName>
        <fullName evidence="1">Uncharacterized protein</fullName>
    </submittedName>
</protein>